<dbReference type="EMBL" id="JBHSLA010000001">
    <property type="protein sequence ID" value="MFC5194304.1"/>
    <property type="molecule type" value="Genomic_DNA"/>
</dbReference>
<keyword evidence="3" id="KW-1185">Reference proteome</keyword>
<gene>
    <name evidence="2" type="ORF">ACFPH8_03080</name>
</gene>
<dbReference type="InterPro" id="IPR016181">
    <property type="entry name" value="Acyl_CoA_acyltransferase"/>
</dbReference>
<organism evidence="2 3">
    <name type="scientific">Bizionia hallyeonensis</name>
    <dbReference type="NCBI Taxonomy" id="1123757"/>
    <lineage>
        <taxon>Bacteria</taxon>
        <taxon>Pseudomonadati</taxon>
        <taxon>Bacteroidota</taxon>
        <taxon>Flavobacteriia</taxon>
        <taxon>Flavobacteriales</taxon>
        <taxon>Flavobacteriaceae</taxon>
        <taxon>Bizionia</taxon>
    </lineage>
</organism>
<dbReference type="SUPFAM" id="SSF55729">
    <property type="entry name" value="Acyl-CoA N-acyltransferases (Nat)"/>
    <property type="match status" value="1"/>
</dbReference>
<name>A0ABW0C260_9FLAO</name>
<dbReference type="PANTHER" id="PTHR43617">
    <property type="entry name" value="L-AMINO ACID N-ACETYLTRANSFERASE"/>
    <property type="match status" value="1"/>
</dbReference>
<dbReference type="Proteomes" id="UP001596162">
    <property type="component" value="Unassembled WGS sequence"/>
</dbReference>
<dbReference type="RefSeq" id="WP_248397068.1">
    <property type="nucleotide sequence ID" value="NZ_JBHSLA010000001.1"/>
</dbReference>
<evidence type="ECO:0000313" key="2">
    <source>
        <dbReference type="EMBL" id="MFC5194304.1"/>
    </source>
</evidence>
<proteinExistence type="predicted"/>
<dbReference type="CDD" id="cd04301">
    <property type="entry name" value="NAT_SF"/>
    <property type="match status" value="1"/>
</dbReference>
<accession>A0ABW0C260</accession>
<reference evidence="3" key="1">
    <citation type="journal article" date="2019" name="Int. J. Syst. Evol. Microbiol.">
        <title>The Global Catalogue of Microorganisms (GCM) 10K type strain sequencing project: providing services to taxonomists for standard genome sequencing and annotation.</title>
        <authorList>
            <consortium name="The Broad Institute Genomics Platform"/>
            <consortium name="The Broad Institute Genome Sequencing Center for Infectious Disease"/>
            <person name="Wu L."/>
            <person name="Ma J."/>
        </authorList>
    </citation>
    <scope>NUCLEOTIDE SEQUENCE [LARGE SCALE GENOMIC DNA]</scope>
    <source>
        <strain evidence="3">JCM 17978</strain>
    </source>
</reference>
<dbReference type="PROSITE" id="PS51186">
    <property type="entry name" value="GNAT"/>
    <property type="match status" value="1"/>
</dbReference>
<evidence type="ECO:0000313" key="3">
    <source>
        <dbReference type="Proteomes" id="UP001596162"/>
    </source>
</evidence>
<dbReference type="InterPro" id="IPR000182">
    <property type="entry name" value="GNAT_dom"/>
</dbReference>
<protein>
    <submittedName>
        <fullName evidence="2">GNAT family N-acetyltransferase</fullName>
    </submittedName>
</protein>
<feature type="domain" description="N-acetyltransferase" evidence="1">
    <location>
        <begin position="1"/>
        <end position="166"/>
    </location>
</feature>
<sequence length="166" mass="19512">MIRKGTNEDIDTILEITKACAIDMISKNIQQWNSKYPNRSAFENDVARNELYVLEEAKKIIGCLVLSTKMDAEYETIDWLTPNSNNLYVHRVAIHPDYQGKGWARKLMNFAENMANKNEFTSIRLDTFSKNARNQKFYELRGYKKLGSIYFPKQSEHPFYCYEFVL</sequence>
<evidence type="ECO:0000259" key="1">
    <source>
        <dbReference type="PROSITE" id="PS51186"/>
    </source>
</evidence>
<comment type="caution">
    <text evidence="2">The sequence shown here is derived from an EMBL/GenBank/DDBJ whole genome shotgun (WGS) entry which is preliminary data.</text>
</comment>
<dbReference type="Pfam" id="PF00583">
    <property type="entry name" value="Acetyltransf_1"/>
    <property type="match status" value="1"/>
</dbReference>
<dbReference type="Gene3D" id="3.40.630.30">
    <property type="match status" value="1"/>
</dbReference>
<dbReference type="InterPro" id="IPR050276">
    <property type="entry name" value="MshD_Acetyltransferase"/>
</dbReference>